<protein>
    <submittedName>
        <fullName evidence="2">Uncharacterized protein</fullName>
    </submittedName>
</protein>
<evidence type="ECO:0000256" key="1">
    <source>
        <dbReference type="SAM" id="Phobius"/>
    </source>
</evidence>
<dbReference type="AlphaFoldDB" id="A0A818B0Z4"/>
<evidence type="ECO:0000313" key="2">
    <source>
        <dbReference type="EMBL" id="CAF3411484.1"/>
    </source>
</evidence>
<comment type="caution">
    <text evidence="2">The sequence shown here is derived from an EMBL/GenBank/DDBJ whole genome shotgun (WGS) entry which is preliminary data.</text>
</comment>
<dbReference type="EMBL" id="CAJOBQ010000252">
    <property type="protein sequence ID" value="CAF4307952.1"/>
    <property type="molecule type" value="Genomic_DNA"/>
</dbReference>
<proteinExistence type="predicted"/>
<keyword evidence="1" id="KW-0812">Transmembrane</keyword>
<sequence>MLFLNSRARNMMVAPMHSRGVSYTNKFFQPWLTFGSILLVTGTILIVVGVLNEVKTTKYIGICFIGFGAVCFLSKIVHYYGKLDICYNNWIYRSHVTPVHNDAPQPKPPNIISIPAYTKSSDMAHTTAFSASAAASTCRTIISSIEIHKVVVESSIKNDTVINNPINNT</sequence>
<name>A0A818B0Z4_9BILA</name>
<dbReference type="EMBL" id="CAJNYU010001115">
    <property type="protein sequence ID" value="CAF3411484.1"/>
    <property type="molecule type" value="Genomic_DNA"/>
</dbReference>
<dbReference type="Proteomes" id="UP000663869">
    <property type="component" value="Unassembled WGS sequence"/>
</dbReference>
<accession>A0A818B0Z4</accession>
<evidence type="ECO:0000313" key="4">
    <source>
        <dbReference type="Proteomes" id="UP000663869"/>
    </source>
</evidence>
<reference evidence="2" key="1">
    <citation type="submission" date="2021-02" db="EMBL/GenBank/DDBJ databases">
        <authorList>
            <person name="Nowell W R."/>
        </authorList>
    </citation>
    <scope>NUCLEOTIDE SEQUENCE</scope>
</reference>
<keyword evidence="1" id="KW-1133">Transmembrane helix</keyword>
<organism evidence="2 4">
    <name type="scientific">Rotaria socialis</name>
    <dbReference type="NCBI Taxonomy" id="392032"/>
    <lineage>
        <taxon>Eukaryota</taxon>
        <taxon>Metazoa</taxon>
        <taxon>Spiralia</taxon>
        <taxon>Gnathifera</taxon>
        <taxon>Rotifera</taxon>
        <taxon>Eurotatoria</taxon>
        <taxon>Bdelloidea</taxon>
        <taxon>Philodinida</taxon>
        <taxon>Philodinidae</taxon>
        <taxon>Rotaria</taxon>
    </lineage>
</organism>
<evidence type="ECO:0000313" key="3">
    <source>
        <dbReference type="EMBL" id="CAF4307952.1"/>
    </source>
</evidence>
<gene>
    <name evidence="2" type="ORF">FME351_LOCUS10027</name>
    <name evidence="3" type="ORF">TSG867_LOCUS6693</name>
</gene>
<feature type="transmembrane region" description="Helical" evidence="1">
    <location>
        <begin position="31"/>
        <end position="52"/>
    </location>
</feature>
<feature type="transmembrane region" description="Helical" evidence="1">
    <location>
        <begin position="59"/>
        <end position="81"/>
    </location>
</feature>
<keyword evidence="1" id="KW-0472">Membrane</keyword>
<dbReference type="Proteomes" id="UP000663862">
    <property type="component" value="Unassembled WGS sequence"/>
</dbReference>